<dbReference type="GO" id="GO:0016020">
    <property type="term" value="C:membrane"/>
    <property type="evidence" value="ECO:0007669"/>
    <property type="project" value="UniProtKB-SubCell"/>
</dbReference>
<dbReference type="GeneID" id="9952220"/>
<dbReference type="RefSeq" id="XP_020305054.1">
    <property type="nucleotide sequence ID" value="XM_020451188.1"/>
</dbReference>
<evidence type="ECO:0000256" key="1">
    <source>
        <dbReference type="ARBA" id="ARBA00004141"/>
    </source>
</evidence>
<feature type="non-terminal residue" evidence="7">
    <location>
        <position position="273"/>
    </location>
</feature>
<comment type="subcellular location">
    <subcellularLocation>
        <location evidence="1">Membrane</location>
        <topology evidence="1">Multi-pass membrane protein</topology>
    </subcellularLocation>
</comment>
<dbReference type="PANTHER" id="PTHR11814">
    <property type="entry name" value="SULFATE TRANSPORTER"/>
    <property type="match status" value="1"/>
</dbReference>
<reference evidence="7" key="1">
    <citation type="submission" date="2012-04" db="EMBL/GenBank/DDBJ databases">
        <title>The Genome Sequence of Loa loa.</title>
        <authorList>
            <consortium name="The Broad Institute Genome Sequencing Platform"/>
            <consortium name="Broad Institute Genome Sequencing Center for Infectious Disease"/>
            <person name="Nutman T.B."/>
            <person name="Fink D.L."/>
            <person name="Russ C."/>
            <person name="Young S."/>
            <person name="Zeng Q."/>
            <person name="Gargeya S."/>
            <person name="Alvarado L."/>
            <person name="Berlin A."/>
            <person name="Chapman S.B."/>
            <person name="Chen Z."/>
            <person name="Freedman E."/>
            <person name="Gellesch M."/>
            <person name="Goldberg J."/>
            <person name="Griggs A."/>
            <person name="Gujja S."/>
            <person name="Heilman E.R."/>
            <person name="Heiman D."/>
            <person name="Howarth C."/>
            <person name="Mehta T."/>
            <person name="Neiman D."/>
            <person name="Pearson M."/>
            <person name="Roberts A."/>
            <person name="Saif S."/>
            <person name="Shea T."/>
            <person name="Shenoy N."/>
            <person name="Sisk P."/>
            <person name="Stolte C."/>
            <person name="Sykes S."/>
            <person name="White J."/>
            <person name="Yandava C."/>
            <person name="Haas B."/>
            <person name="Henn M.R."/>
            <person name="Nusbaum C."/>
            <person name="Birren B."/>
        </authorList>
    </citation>
    <scope>NUCLEOTIDE SEQUENCE [LARGE SCALE GENOMIC DNA]</scope>
</reference>
<evidence type="ECO:0000259" key="6">
    <source>
        <dbReference type="Pfam" id="PF00916"/>
    </source>
</evidence>
<evidence type="ECO:0000256" key="3">
    <source>
        <dbReference type="ARBA" id="ARBA00022989"/>
    </source>
</evidence>
<protein>
    <recommendedName>
        <fullName evidence="6">SLC26A/SulP transporter domain-containing protein</fullName>
    </recommendedName>
</protein>
<evidence type="ECO:0000256" key="4">
    <source>
        <dbReference type="ARBA" id="ARBA00023136"/>
    </source>
</evidence>
<organism evidence="7">
    <name type="scientific">Loa loa</name>
    <name type="common">Eye worm</name>
    <name type="synonym">Filaria loa</name>
    <dbReference type="NCBI Taxonomy" id="7209"/>
    <lineage>
        <taxon>Eukaryota</taxon>
        <taxon>Metazoa</taxon>
        <taxon>Ecdysozoa</taxon>
        <taxon>Nematoda</taxon>
        <taxon>Chromadorea</taxon>
        <taxon>Rhabditida</taxon>
        <taxon>Spirurina</taxon>
        <taxon>Spiruromorpha</taxon>
        <taxon>Filarioidea</taxon>
        <taxon>Onchocercidae</taxon>
        <taxon>Loa</taxon>
    </lineage>
</organism>
<keyword evidence="4 5" id="KW-0472">Membrane</keyword>
<dbReference type="GO" id="GO:0055085">
    <property type="term" value="P:transmembrane transport"/>
    <property type="evidence" value="ECO:0007669"/>
    <property type="project" value="InterPro"/>
</dbReference>
<accession>A0A1S0UFC9</accession>
<dbReference type="InterPro" id="IPR011547">
    <property type="entry name" value="SLC26A/SulP_dom"/>
</dbReference>
<dbReference type="CTD" id="9952220"/>
<sequence>MLILIISDNVIVTKKAHGLLTLWLNPVNLWHWFTEFIPILQWLPKYQWKTDMHHDIVGGLTIGVMHIPQGIAYAVLAGVDPVYGLYSSLFPVFFYMFFGTSKHASVGSFAVTAIMSALASDEIMLQQLEINDNDMIIVDNNTTSSLTYIEITTTLAFTTGIIELIAGILQLEFITAYFSDQLVSGFITGSAVHVLVTQMDDFFGITAPKFHGIGYLFKRVSSILTHIPQTNFYTVGMSIFGMAFLYFGKTFMTPFLHKHLPFKLPVPYELLLV</sequence>
<feature type="domain" description="SLC26A/SulP transporter" evidence="6">
    <location>
        <begin position="53"/>
        <end position="273"/>
    </location>
</feature>
<proteinExistence type="predicted"/>
<keyword evidence="3 5" id="KW-1133">Transmembrane helix</keyword>
<gene>
    <name evidence="7" type="ORF">LOAG_18525</name>
</gene>
<dbReference type="OMA" id="IPQTNFY"/>
<dbReference type="OrthoDB" id="288203at2759"/>
<dbReference type="EMBL" id="JH712408">
    <property type="protein sequence ID" value="EJD74116.1"/>
    <property type="molecule type" value="Genomic_DNA"/>
</dbReference>
<dbReference type="InParanoid" id="A0A1S0UFC9"/>
<dbReference type="AlphaFoldDB" id="A0A1S0UFC9"/>
<evidence type="ECO:0000256" key="2">
    <source>
        <dbReference type="ARBA" id="ARBA00022692"/>
    </source>
</evidence>
<dbReference type="InterPro" id="IPR001902">
    <property type="entry name" value="SLC26A/SulP_fam"/>
</dbReference>
<evidence type="ECO:0000313" key="7">
    <source>
        <dbReference type="EMBL" id="EJD74116.1"/>
    </source>
</evidence>
<dbReference type="KEGG" id="loa:LOAG_18525"/>
<name>A0A1S0UFC9_LOALO</name>
<evidence type="ECO:0000256" key="5">
    <source>
        <dbReference type="SAM" id="Phobius"/>
    </source>
</evidence>
<feature type="transmembrane region" description="Helical" evidence="5">
    <location>
        <begin position="230"/>
        <end position="248"/>
    </location>
</feature>
<dbReference type="Pfam" id="PF00916">
    <property type="entry name" value="Sulfate_transp"/>
    <property type="match status" value="1"/>
</dbReference>
<keyword evidence="2 5" id="KW-0812">Transmembrane</keyword>